<dbReference type="RefSeq" id="WP_197954061.1">
    <property type="nucleotide sequence ID" value="NZ_CP065668.1"/>
</dbReference>
<name>A0A7T2VX97_DELAC</name>
<gene>
    <name evidence="1" type="ORF">I6G66_19170</name>
</gene>
<dbReference type="AlphaFoldDB" id="A0A7T2VX97"/>
<organism evidence="1 2">
    <name type="scientific">Delftia acidovorans</name>
    <name type="common">Pseudomonas acidovorans</name>
    <name type="synonym">Comamonas acidovorans</name>
    <dbReference type="NCBI Taxonomy" id="80866"/>
    <lineage>
        <taxon>Bacteria</taxon>
        <taxon>Pseudomonadati</taxon>
        <taxon>Pseudomonadota</taxon>
        <taxon>Betaproteobacteria</taxon>
        <taxon>Burkholderiales</taxon>
        <taxon>Comamonadaceae</taxon>
        <taxon>Delftia</taxon>
    </lineage>
</organism>
<evidence type="ECO:0000313" key="1">
    <source>
        <dbReference type="EMBL" id="QPS06430.1"/>
    </source>
</evidence>
<proteinExistence type="predicted"/>
<evidence type="ECO:0000313" key="2">
    <source>
        <dbReference type="Proteomes" id="UP000594778"/>
    </source>
</evidence>
<dbReference type="Proteomes" id="UP000594778">
    <property type="component" value="Chromosome"/>
</dbReference>
<sequence length="78" mass="8362">MAISAVVSRQAGNVALDVFEHFLLRVAAVLLKVSRMRATIICLWGTIGGLPSPTAGKGMLAVIQQAWRLRPCISAVLF</sequence>
<protein>
    <submittedName>
        <fullName evidence="1">Uncharacterized protein</fullName>
    </submittedName>
</protein>
<accession>A0A7T2VX97</accession>
<dbReference type="EMBL" id="CP065668">
    <property type="protein sequence ID" value="QPS06430.1"/>
    <property type="molecule type" value="Genomic_DNA"/>
</dbReference>
<reference evidence="1 2" key="1">
    <citation type="submission" date="2020-12" db="EMBL/GenBank/DDBJ databases">
        <title>FDA dAtabase for Regulatory Grade micrObial Sequences (FDA-ARGOS): Supporting development and validation of Infectious Disease Dx tests.</title>
        <authorList>
            <person name="Sproer C."/>
            <person name="Gronow S."/>
            <person name="Severitt S."/>
            <person name="Schroder I."/>
            <person name="Tallon L."/>
            <person name="Sadzewicz L."/>
            <person name="Zhao X."/>
            <person name="Boylan J."/>
            <person name="Ott S."/>
            <person name="Bowen H."/>
            <person name="Vavikolanu K."/>
            <person name="Mehta A."/>
            <person name="Aluvathingal J."/>
            <person name="Nadendla S."/>
            <person name="Lowell S."/>
            <person name="Myers T."/>
            <person name="Yan Y."/>
            <person name="Sichtig H."/>
        </authorList>
    </citation>
    <scope>NUCLEOTIDE SEQUENCE [LARGE SCALE GENOMIC DNA]</scope>
    <source>
        <strain evidence="1 2">FDAARGOS_909</strain>
    </source>
</reference>